<dbReference type="RefSeq" id="WP_191076102.1">
    <property type="nucleotide sequence ID" value="NZ_JACTAG010000002.1"/>
</dbReference>
<evidence type="ECO:0000313" key="1">
    <source>
        <dbReference type="EMBL" id="MBD3665106.1"/>
    </source>
</evidence>
<dbReference type="InterPro" id="IPR038396">
    <property type="entry name" value="SpoIIAA-like_sf"/>
</dbReference>
<dbReference type="InterPro" id="IPR021866">
    <property type="entry name" value="SpoIIAA-like"/>
</dbReference>
<organism evidence="1 2">
    <name type="scientific">Sulfitobacter aestuariivivens</name>
    <dbReference type="NCBI Taxonomy" id="2766981"/>
    <lineage>
        <taxon>Bacteria</taxon>
        <taxon>Pseudomonadati</taxon>
        <taxon>Pseudomonadota</taxon>
        <taxon>Alphaproteobacteria</taxon>
        <taxon>Rhodobacterales</taxon>
        <taxon>Roseobacteraceae</taxon>
        <taxon>Sulfitobacter</taxon>
    </lineage>
</organism>
<dbReference type="AlphaFoldDB" id="A0A927D653"/>
<reference evidence="1" key="1">
    <citation type="submission" date="2020-08" db="EMBL/GenBank/DDBJ databases">
        <title>Sulfitobacter aestuariivivens sp. nov., isolated from a tidal flat.</title>
        <authorList>
            <person name="Park S."/>
            <person name="Yoon J.-H."/>
        </authorList>
    </citation>
    <scope>NUCLEOTIDE SEQUENCE</scope>
    <source>
        <strain evidence="1">TSTF-M16</strain>
    </source>
</reference>
<dbReference type="Pfam" id="PF11964">
    <property type="entry name" value="SpoIIAA-like"/>
    <property type="match status" value="1"/>
</dbReference>
<dbReference type="SUPFAM" id="SSF52091">
    <property type="entry name" value="SpoIIaa-like"/>
    <property type="match status" value="1"/>
</dbReference>
<protein>
    <submittedName>
        <fullName evidence="1">STAS/SEC14 domain-containing protein</fullName>
    </submittedName>
</protein>
<accession>A0A927D653</accession>
<name>A0A927D653_9RHOB</name>
<proteinExistence type="predicted"/>
<dbReference type="Proteomes" id="UP000635142">
    <property type="component" value="Unassembled WGS sequence"/>
</dbReference>
<sequence>MIEINKFAPRAVEMKVRGPIEQNDIEKLESALDPYLPDEGSISAVIDITDTDRDLVNKPAHLDRLLAQIDKFARIAVVTHDRAVSGIVSAVDALMPAGSLQQFEPARVSKARDFAAHLNRPDGPLPPAE</sequence>
<dbReference type="Gene3D" id="3.40.50.10600">
    <property type="entry name" value="SpoIIaa-like domains"/>
    <property type="match status" value="1"/>
</dbReference>
<comment type="caution">
    <text evidence="1">The sequence shown here is derived from an EMBL/GenBank/DDBJ whole genome shotgun (WGS) entry which is preliminary data.</text>
</comment>
<gene>
    <name evidence="1" type="ORF">H9Q16_14325</name>
</gene>
<keyword evidence="2" id="KW-1185">Reference proteome</keyword>
<dbReference type="EMBL" id="JACTAG010000002">
    <property type="protein sequence ID" value="MBD3665106.1"/>
    <property type="molecule type" value="Genomic_DNA"/>
</dbReference>
<dbReference type="InterPro" id="IPR036513">
    <property type="entry name" value="STAS_dom_sf"/>
</dbReference>
<evidence type="ECO:0000313" key="2">
    <source>
        <dbReference type="Proteomes" id="UP000635142"/>
    </source>
</evidence>